<feature type="domain" description="AB hydrolase-1" evidence="1">
    <location>
        <begin position="15"/>
        <end position="240"/>
    </location>
</feature>
<dbReference type="PANTHER" id="PTHR43798">
    <property type="entry name" value="MONOACYLGLYCEROL LIPASE"/>
    <property type="match status" value="1"/>
</dbReference>
<dbReference type="Pfam" id="PF00561">
    <property type="entry name" value="Abhydrolase_1"/>
    <property type="match status" value="1"/>
</dbReference>
<dbReference type="SUPFAM" id="SSF53474">
    <property type="entry name" value="alpha/beta-Hydrolases"/>
    <property type="match status" value="1"/>
</dbReference>
<comment type="caution">
    <text evidence="2">The sequence shown here is derived from an EMBL/GenBank/DDBJ whole genome shotgun (WGS) entry which is preliminary data.</text>
</comment>
<evidence type="ECO:0000259" key="1">
    <source>
        <dbReference type="Pfam" id="PF00561"/>
    </source>
</evidence>
<keyword evidence="3" id="KW-1185">Reference proteome</keyword>
<organism evidence="2 3">
    <name type="scientific">Rossellomorea pakistanensis</name>
    <dbReference type="NCBI Taxonomy" id="992288"/>
    <lineage>
        <taxon>Bacteria</taxon>
        <taxon>Bacillati</taxon>
        <taxon>Bacillota</taxon>
        <taxon>Bacilli</taxon>
        <taxon>Bacillales</taxon>
        <taxon>Bacillaceae</taxon>
        <taxon>Rossellomorea</taxon>
    </lineage>
</organism>
<dbReference type="RefSeq" id="WP_205172174.1">
    <property type="nucleotide sequence ID" value="NZ_JAFBDZ010000002.1"/>
</dbReference>
<dbReference type="InterPro" id="IPR050266">
    <property type="entry name" value="AB_hydrolase_sf"/>
</dbReference>
<evidence type="ECO:0000313" key="2">
    <source>
        <dbReference type="EMBL" id="MBM7585702.1"/>
    </source>
</evidence>
<sequence length="263" mass="30485">MLEYKVYNSLGTDYLVMIHGFGGNSSIFHKQIRYFQKHFKVVTIHLPGHGQSPCTEQYLEPLSFELVAKEVIKVLDHLRIDQAHFMGMSLGSVVVHSILKQFPEKVSSTVLGGTITRFNRKSHFLIGCGKVIKSFTPHIWLYRLFAHIIMPRSNHKESRDTFVKAARKMKRTDFLNWFSIVDKVESIYRICKRTSRIPKLYLSGSEDHLFIRPLQKDIQNDPNAEFILIEKCGHVCNLDKSDEFNRLALAFLQSLMDKKRIVS</sequence>
<dbReference type="PANTHER" id="PTHR43798:SF33">
    <property type="entry name" value="HYDROLASE, PUTATIVE (AFU_ORTHOLOGUE AFUA_2G14860)-RELATED"/>
    <property type="match status" value="1"/>
</dbReference>
<dbReference type="Gene3D" id="3.40.50.1820">
    <property type="entry name" value="alpha/beta hydrolase"/>
    <property type="match status" value="1"/>
</dbReference>
<name>A0ABS2NCW7_9BACI</name>
<gene>
    <name evidence="2" type="ORF">JOC86_002244</name>
</gene>
<accession>A0ABS2NCW7</accession>
<dbReference type="Proteomes" id="UP001646157">
    <property type="component" value="Unassembled WGS sequence"/>
</dbReference>
<evidence type="ECO:0000313" key="3">
    <source>
        <dbReference type="Proteomes" id="UP001646157"/>
    </source>
</evidence>
<reference evidence="2 3" key="1">
    <citation type="submission" date="2021-01" db="EMBL/GenBank/DDBJ databases">
        <title>Genomic Encyclopedia of Type Strains, Phase IV (KMG-IV): sequencing the most valuable type-strain genomes for metagenomic binning, comparative biology and taxonomic classification.</title>
        <authorList>
            <person name="Goeker M."/>
        </authorList>
    </citation>
    <scope>NUCLEOTIDE SEQUENCE [LARGE SCALE GENOMIC DNA]</scope>
    <source>
        <strain evidence="2 3">DSM 24834</strain>
    </source>
</reference>
<dbReference type="InterPro" id="IPR000073">
    <property type="entry name" value="AB_hydrolase_1"/>
</dbReference>
<dbReference type="EMBL" id="JAFBDZ010000002">
    <property type="protein sequence ID" value="MBM7585702.1"/>
    <property type="molecule type" value="Genomic_DNA"/>
</dbReference>
<dbReference type="InterPro" id="IPR029058">
    <property type="entry name" value="AB_hydrolase_fold"/>
</dbReference>
<proteinExistence type="predicted"/>
<protein>
    <submittedName>
        <fullName evidence="2">Pimeloyl-ACP methyl ester carboxylesterase</fullName>
    </submittedName>
</protein>